<evidence type="ECO:0000313" key="2">
    <source>
        <dbReference type="Proteomes" id="UP000053268"/>
    </source>
</evidence>
<protein>
    <recommendedName>
        <fullName evidence="3">Ommochrome-binding protein</fullName>
    </recommendedName>
</protein>
<organism evidence="1 2">
    <name type="scientific">Papilio xuthus</name>
    <name type="common">Asian swallowtail butterfly</name>
    <dbReference type="NCBI Taxonomy" id="66420"/>
    <lineage>
        <taxon>Eukaryota</taxon>
        <taxon>Metazoa</taxon>
        <taxon>Ecdysozoa</taxon>
        <taxon>Arthropoda</taxon>
        <taxon>Hexapoda</taxon>
        <taxon>Insecta</taxon>
        <taxon>Pterygota</taxon>
        <taxon>Neoptera</taxon>
        <taxon>Endopterygota</taxon>
        <taxon>Lepidoptera</taxon>
        <taxon>Glossata</taxon>
        <taxon>Ditrysia</taxon>
        <taxon>Papilionoidea</taxon>
        <taxon>Papilionidae</taxon>
        <taxon>Papilioninae</taxon>
        <taxon>Papilio</taxon>
    </lineage>
</organism>
<keyword evidence="2" id="KW-1185">Reference proteome</keyword>
<accession>A0A194QD66</accession>
<dbReference type="AlphaFoldDB" id="A0A194QD66"/>
<proteinExistence type="predicted"/>
<name>A0A194QD66_PAPXU</name>
<evidence type="ECO:0000313" key="1">
    <source>
        <dbReference type="EMBL" id="KPJ01396.1"/>
    </source>
</evidence>
<dbReference type="Proteomes" id="UP000053268">
    <property type="component" value="Unassembled WGS sequence"/>
</dbReference>
<dbReference type="EMBL" id="KQ459337">
    <property type="protein sequence ID" value="KPJ01396.1"/>
    <property type="molecule type" value="Genomic_DNA"/>
</dbReference>
<evidence type="ECO:0008006" key="3">
    <source>
        <dbReference type="Google" id="ProtNLM"/>
    </source>
</evidence>
<gene>
    <name evidence="1" type="ORF">RR46_03168</name>
</gene>
<dbReference type="SUPFAM" id="SSF63825">
    <property type="entry name" value="YWTD domain"/>
    <property type="match status" value="1"/>
</dbReference>
<reference evidence="1 2" key="1">
    <citation type="journal article" date="2015" name="Nat. Commun.">
        <title>Outbred genome sequencing and CRISPR/Cas9 gene editing in butterflies.</title>
        <authorList>
            <person name="Li X."/>
            <person name="Fan D."/>
            <person name="Zhang W."/>
            <person name="Liu G."/>
            <person name="Zhang L."/>
            <person name="Zhao L."/>
            <person name="Fang X."/>
            <person name="Chen L."/>
            <person name="Dong Y."/>
            <person name="Chen Y."/>
            <person name="Ding Y."/>
            <person name="Zhao R."/>
            <person name="Feng M."/>
            <person name="Zhu Y."/>
            <person name="Feng Y."/>
            <person name="Jiang X."/>
            <person name="Zhu D."/>
            <person name="Xiang H."/>
            <person name="Feng X."/>
            <person name="Li S."/>
            <person name="Wang J."/>
            <person name="Zhang G."/>
            <person name="Kronforst M.R."/>
            <person name="Wang W."/>
        </authorList>
    </citation>
    <scope>NUCLEOTIDE SEQUENCE [LARGE SCALE GENOMIC DNA]</scope>
    <source>
        <strain evidence="1">Ya'a_city_454_Px</strain>
        <tissue evidence="1">Whole body</tissue>
    </source>
</reference>
<sequence>MYGRVGHTVPTLSRDEGRLMMQNVKRAVSASMLFSSLLLVTISFTTSAVGNKCKTCVKVNSACYNVTHLFELEAPFRNTVVIHKMGILRSRNVLYFSFEPALEDLEYNKIGFVSLDNPEERGIISGNKIMNFGTFDVDQINEIIYLGGSDGIFVLETKENILAFFSSRGDSIQNIFYKGNVYFVITGQSKITRKKGDNFEAYLESERIKNFVITKNDVIVYLSILGLFATKRNETVHLSNNPFFRGLTIDLDDVVYTWWVDGIYRVNIAKNLTESYINRVVYLTTIGSLVFDNDNNVLFTSDKGLYALTETNLTTIC</sequence>